<accession>A0AAV5K260</accession>
<evidence type="ECO:0000259" key="1">
    <source>
        <dbReference type="Pfam" id="PF10441"/>
    </source>
</evidence>
<dbReference type="PANTHER" id="PTHR15682:SF2">
    <property type="entry name" value="UNHEALTHY RIBOSOME BIOGENESIS PROTEIN 2 HOMOLOG"/>
    <property type="match status" value="1"/>
</dbReference>
<dbReference type="GO" id="GO:0042254">
    <property type="term" value="P:ribosome biogenesis"/>
    <property type="evidence" value="ECO:0007669"/>
    <property type="project" value="TreeGrafter"/>
</dbReference>
<evidence type="ECO:0000313" key="3">
    <source>
        <dbReference type="Proteomes" id="UP001054252"/>
    </source>
</evidence>
<organism evidence="2 3">
    <name type="scientific">Rubroshorea leprosula</name>
    <dbReference type="NCBI Taxonomy" id="152421"/>
    <lineage>
        <taxon>Eukaryota</taxon>
        <taxon>Viridiplantae</taxon>
        <taxon>Streptophyta</taxon>
        <taxon>Embryophyta</taxon>
        <taxon>Tracheophyta</taxon>
        <taxon>Spermatophyta</taxon>
        <taxon>Magnoliopsida</taxon>
        <taxon>eudicotyledons</taxon>
        <taxon>Gunneridae</taxon>
        <taxon>Pentapetalae</taxon>
        <taxon>rosids</taxon>
        <taxon>malvids</taxon>
        <taxon>Malvales</taxon>
        <taxon>Dipterocarpaceae</taxon>
        <taxon>Rubroshorea</taxon>
    </lineage>
</organism>
<sequence>MDSWHIGQCLHIPGALFQAFCQLRHSEAPESYNSLLLLDKQNDAPSTSMEFCVLDQQFSVNLFAACCRLLYTIVKHHKSECERCIAVLEESVSVLLHCLETKNAHLAVRRGCFSWELEEGVKCAGFLRRIYEEIRQQKDALAQHSFKFLSTYIWVYSGCGPLKAGIQREIDEALRPGVYALIDACSTNDLQYLHTVFGEGPCRNTLAGLQHDYKRNFQYEGKV</sequence>
<evidence type="ECO:0000313" key="2">
    <source>
        <dbReference type="EMBL" id="GKV20994.1"/>
    </source>
</evidence>
<dbReference type="InterPro" id="IPR018849">
    <property type="entry name" value="Urb2/Npa2_C"/>
</dbReference>
<dbReference type="Proteomes" id="UP001054252">
    <property type="component" value="Unassembled WGS sequence"/>
</dbReference>
<name>A0AAV5K260_9ROSI</name>
<dbReference type="InterPro" id="IPR052609">
    <property type="entry name" value="Ribosome_Biogenesis_Reg"/>
</dbReference>
<dbReference type="Pfam" id="PF10441">
    <property type="entry name" value="Urb2"/>
    <property type="match status" value="1"/>
</dbReference>
<dbReference type="AlphaFoldDB" id="A0AAV5K260"/>
<feature type="domain" description="Nucleolar 27S pre-rRNA processing Urb2/Npa2 C-terminal" evidence="1">
    <location>
        <begin position="2"/>
        <end position="222"/>
    </location>
</feature>
<gene>
    <name evidence="2" type="ORF">SLEP1_g31029</name>
</gene>
<dbReference type="EMBL" id="BPVZ01000056">
    <property type="protein sequence ID" value="GKV20994.1"/>
    <property type="molecule type" value="Genomic_DNA"/>
</dbReference>
<proteinExistence type="predicted"/>
<comment type="caution">
    <text evidence="2">The sequence shown here is derived from an EMBL/GenBank/DDBJ whole genome shotgun (WGS) entry which is preliminary data.</text>
</comment>
<reference evidence="2 3" key="1">
    <citation type="journal article" date="2021" name="Commun. Biol.">
        <title>The genome of Shorea leprosula (Dipterocarpaceae) highlights the ecological relevance of drought in aseasonal tropical rainforests.</title>
        <authorList>
            <person name="Ng K.K.S."/>
            <person name="Kobayashi M.J."/>
            <person name="Fawcett J.A."/>
            <person name="Hatakeyama M."/>
            <person name="Paape T."/>
            <person name="Ng C.H."/>
            <person name="Ang C.C."/>
            <person name="Tnah L.H."/>
            <person name="Lee C.T."/>
            <person name="Nishiyama T."/>
            <person name="Sese J."/>
            <person name="O'Brien M.J."/>
            <person name="Copetti D."/>
            <person name="Mohd Noor M.I."/>
            <person name="Ong R.C."/>
            <person name="Putra M."/>
            <person name="Sireger I.Z."/>
            <person name="Indrioko S."/>
            <person name="Kosugi Y."/>
            <person name="Izuno A."/>
            <person name="Isagi Y."/>
            <person name="Lee S.L."/>
            <person name="Shimizu K.K."/>
        </authorList>
    </citation>
    <scope>NUCLEOTIDE SEQUENCE [LARGE SCALE GENOMIC DNA]</scope>
    <source>
        <strain evidence="2">214</strain>
    </source>
</reference>
<protein>
    <recommendedName>
        <fullName evidence="1">Nucleolar 27S pre-rRNA processing Urb2/Npa2 C-terminal domain-containing protein</fullName>
    </recommendedName>
</protein>
<dbReference type="PANTHER" id="PTHR15682">
    <property type="entry name" value="UNHEALTHY RIBOSOME BIOGENESIS PROTEIN 2 HOMOLOG"/>
    <property type="match status" value="1"/>
</dbReference>
<keyword evidence="3" id="KW-1185">Reference proteome</keyword>
<dbReference type="GO" id="GO:0005730">
    <property type="term" value="C:nucleolus"/>
    <property type="evidence" value="ECO:0007669"/>
    <property type="project" value="TreeGrafter"/>
</dbReference>